<evidence type="ECO:0000256" key="20">
    <source>
        <dbReference type="PROSITE-ProRule" id="PRU10141"/>
    </source>
</evidence>
<evidence type="ECO:0000256" key="21">
    <source>
        <dbReference type="SAM" id="MobiDB-lite"/>
    </source>
</evidence>
<dbReference type="RefSeq" id="XP_015040677.1">
    <property type="nucleotide sequence ID" value="XM_015185191.2"/>
</dbReference>
<keyword evidence="7" id="KW-0597">Phosphoprotein</keyword>
<dbReference type="PANTHER" id="PTHR24346:SF45">
    <property type="entry name" value="PROTEIN KINASE DOMAIN-CONTAINING PROTEIN"/>
    <property type="match status" value="1"/>
</dbReference>
<feature type="compositionally biased region" description="Basic and acidic residues" evidence="21">
    <location>
        <begin position="635"/>
        <end position="646"/>
    </location>
</feature>
<evidence type="ECO:0000256" key="13">
    <source>
        <dbReference type="ARBA" id="ARBA00022842"/>
    </source>
</evidence>
<comment type="similarity">
    <text evidence="3">Belongs to the protein kinase superfamily. CAMK Ser/Thr protein kinase family.</text>
</comment>
<evidence type="ECO:0000256" key="10">
    <source>
        <dbReference type="ARBA" id="ARBA00022741"/>
    </source>
</evidence>
<evidence type="ECO:0000313" key="24">
    <source>
        <dbReference type="Proteomes" id="UP000001819"/>
    </source>
</evidence>
<comment type="catalytic activity">
    <reaction evidence="16">
        <text>L-seryl-[protein] + ATP = O-phospho-L-seryl-[protein] + ADP + H(+)</text>
        <dbReference type="Rhea" id="RHEA:17989"/>
        <dbReference type="Rhea" id="RHEA-COMP:9863"/>
        <dbReference type="Rhea" id="RHEA-COMP:11604"/>
        <dbReference type="ChEBI" id="CHEBI:15378"/>
        <dbReference type="ChEBI" id="CHEBI:29999"/>
        <dbReference type="ChEBI" id="CHEBI:30616"/>
        <dbReference type="ChEBI" id="CHEBI:83421"/>
        <dbReference type="ChEBI" id="CHEBI:456216"/>
        <dbReference type="EC" id="2.7.11.1"/>
    </reaction>
</comment>
<dbReference type="KEGG" id="dpo:4805479"/>
<dbReference type="GO" id="GO:0005737">
    <property type="term" value="C:cytoplasm"/>
    <property type="evidence" value="ECO:0007669"/>
    <property type="project" value="TreeGrafter"/>
</dbReference>
<evidence type="ECO:0000256" key="2">
    <source>
        <dbReference type="ARBA" id="ARBA00004123"/>
    </source>
</evidence>
<evidence type="ECO:0000259" key="23">
    <source>
        <dbReference type="PROSITE" id="PS50030"/>
    </source>
</evidence>
<keyword evidence="11 25" id="KW-0418">Kinase</keyword>
<keyword evidence="13" id="KW-0460">Magnesium</keyword>
<feature type="binding site" evidence="20">
    <location>
        <position position="49"/>
    </location>
    <ligand>
        <name>ATP</name>
        <dbReference type="ChEBI" id="CHEBI:30616"/>
    </ligand>
</feature>
<dbReference type="InterPro" id="IPR017441">
    <property type="entry name" value="Protein_kinase_ATP_BS"/>
</dbReference>
<evidence type="ECO:0000256" key="5">
    <source>
        <dbReference type="ARBA" id="ARBA00022481"/>
    </source>
</evidence>
<dbReference type="GO" id="GO:0005524">
    <property type="term" value="F:ATP binding"/>
    <property type="evidence" value="ECO:0007669"/>
    <property type="project" value="UniProtKB-UniRule"/>
</dbReference>
<evidence type="ECO:0000256" key="19">
    <source>
        <dbReference type="ARBA" id="ARBA00077142"/>
    </source>
</evidence>
<evidence type="ECO:0000256" key="15">
    <source>
        <dbReference type="ARBA" id="ARBA00047899"/>
    </source>
</evidence>
<feature type="region of interest" description="Disordered" evidence="21">
    <location>
        <begin position="718"/>
        <end position="749"/>
    </location>
</feature>
<dbReference type="InterPro" id="IPR000719">
    <property type="entry name" value="Prot_kinase_dom"/>
</dbReference>
<dbReference type="CDD" id="cd14074">
    <property type="entry name" value="STKc_SNRK"/>
    <property type="match status" value="1"/>
</dbReference>
<feature type="region of interest" description="Disordered" evidence="21">
    <location>
        <begin position="775"/>
        <end position="802"/>
    </location>
</feature>
<evidence type="ECO:0000256" key="8">
    <source>
        <dbReference type="ARBA" id="ARBA00022679"/>
    </source>
</evidence>
<dbReference type="PROSITE" id="PS50030">
    <property type="entry name" value="UBA"/>
    <property type="match status" value="1"/>
</dbReference>
<feature type="domain" description="UBA" evidence="23">
    <location>
        <begin position="295"/>
        <end position="340"/>
    </location>
</feature>
<dbReference type="FunFam" id="3.30.200.20:FF:000003">
    <property type="entry name" value="Non-specific serine/threonine protein kinase"/>
    <property type="match status" value="1"/>
</dbReference>
<feature type="domain" description="Protein kinase" evidence="22">
    <location>
        <begin position="20"/>
        <end position="273"/>
    </location>
</feature>
<dbReference type="SUPFAM" id="SSF56112">
    <property type="entry name" value="Protein kinase-like (PK-like)"/>
    <property type="match status" value="1"/>
</dbReference>
<dbReference type="SMART" id="SM00220">
    <property type="entry name" value="S_TKc"/>
    <property type="match status" value="1"/>
</dbReference>
<comment type="subcellular location">
    <subcellularLocation>
        <location evidence="2">Nucleus</location>
    </subcellularLocation>
</comment>
<feature type="compositionally biased region" description="Basic and acidic residues" evidence="21">
    <location>
        <begin position="607"/>
        <end position="626"/>
    </location>
</feature>
<keyword evidence="10 20" id="KW-0547">Nucleotide-binding</keyword>
<evidence type="ECO:0000256" key="11">
    <source>
        <dbReference type="ARBA" id="ARBA00022777"/>
    </source>
</evidence>
<dbReference type="InterPro" id="IPR008271">
    <property type="entry name" value="Ser/Thr_kinase_AS"/>
</dbReference>
<dbReference type="OMA" id="RKQHKDH"/>
<protein>
    <recommendedName>
        <fullName evidence="18">SNF-related serine/threonine-protein kinase</fullName>
        <ecNumber evidence="4">2.7.11.1</ecNumber>
    </recommendedName>
    <alternativeName>
        <fullName evidence="19">SNF1-related kinase</fullName>
    </alternativeName>
</protein>
<dbReference type="AlphaFoldDB" id="A0A6I8VH04"/>
<evidence type="ECO:0000256" key="3">
    <source>
        <dbReference type="ARBA" id="ARBA00006692"/>
    </source>
</evidence>
<keyword evidence="12 20" id="KW-0067">ATP-binding</keyword>
<name>A0A6I8VH04_DROPS</name>
<feature type="region of interest" description="Disordered" evidence="21">
    <location>
        <begin position="512"/>
        <end position="705"/>
    </location>
</feature>
<feature type="compositionally biased region" description="Basic and acidic residues" evidence="21">
    <location>
        <begin position="362"/>
        <end position="373"/>
    </location>
</feature>
<dbReference type="GeneID" id="4805479"/>
<evidence type="ECO:0000259" key="22">
    <source>
        <dbReference type="PROSITE" id="PS50011"/>
    </source>
</evidence>
<dbReference type="InterPro" id="IPR015940">
    <property type="entry name" value="UBA"/>
</dbReference>
<dbReference type="PROSITE" id="PS50011">
    <property type="entry name" value="PROTEIN_KINASE_DOM"/>
    <property type="match status" value="1"/>
</dbReference>
<organism evidence="24 25">
    <name type="scientific">Drosophila pseudoobscura pseudoobscura</name>
    <name type="common">Fruit fly</name>
    <dbReference type="NCBI Taxonomy" id="46245"/>
    <lineage>
        <taxon>Eukaryota</taxon>
        <taxon>Metazoa</taxon>
        <taxon>Ecdysozoa</taxon>
        <taxon>Arthropoda</taxon>
        <taxon>Hexapoda</taxon>
        <taxon>Insecta</taxon>
        <taxon>Pterygota</taxon>
        <taxon>Neoptera</taxon>
        <taxon>Endopterygota</taxon>
        <taxon>Diptera</taxon>
        <taxon>Brachycera</taxon>
        <taxon>Muscomorpha</taxon>
        <taxon>Ephydroidea</taxon>
        <taxon>Drosophilidae</taxon>
        <taxon>Drosophila</taxon>
        <taxon>Sophophora</taxon>
    </lineage>
</organism>
<sequence length="853" mass="95264">MTLETQPVGGGLGSGIAGLYDLEETLGSGHFAVVKLARHVFTGAKVAVKVVDKSKLDEVSKAHLFQEVRCMKLVQHPNVVRLYEVIDTQTKLYLVLELGDGGDLYDYIMKHEAGLSEELARKYFRQILRAITYCHQLHVVHRDLKPENVVFFEKLGLVKLTDFGFSNKFSPGQKLETFCGSLAYSAPEILLGDSYDAPAVDIWSLGVILYMLVVGQAPFEKANDSETLTMIMDCKYTVPTHVSAECRTLIASMLVRDPKNRATVEELASSDWLKPIDEPDSTSTEHFLPLVSREQLSEEDHAFIIQKMINGNIASKEEIVQALDKNKYNHITATYFLLAEMRLRRRRDEQAQKQKLLNEASMKAEDASRKPVAEKPSPTEAPKGVPISINVTPAAQLVNDGGKPDKRSRKCSIVREEDEEESASEDSVVGNDLKVTTSRLEPTAEGLVNRAVQGRTAPTAVLAAVAVPRNSRTKIVVAVDATLAQKLKQMEKSAKIDEDTLRGLKELEIGKLKPLPSSSKNPVLSHRRTKLNKGTPSCSSSEASDDDTKTRNKKKINKFVGDTPTRFRMHRRDSHDDSSDSQDQLYPPPGSASSATNFISKSSGVSGKKEGQGQCKEPNKSEETRKSHTQKNRKQPKDHVDKHSQAEKQQSGLIEGTTATSSATRRRRMRESQSLDRITEAQEYELRHRSYAEGEAATASTSTQHIDQRYLQSNLNTSTFSVAETKEEYDDDEEPETKPKTVAAPEPHDTKDQIMHRLNAAKATLQQEQYFNNNTNLSRHLNNNNHSQSNSNKKKSNDETPKDIYNLNSIEEIDLILKDKSLTKAIHVTGSKCFVTMKKIRRLGKYFPVVNFS</sequence>
<dbReference type="Pfam" id="PF00069">
    <property type="entry name" value="Pkinase"/>
    <property type="match status" value="1"/>
</dbReference>
<reference evidence="24" key="1">
    <citation type="submission" date="2024-06" db="UniProtKB">
        <authorList>
            <consortium name="RefSeq"/>
        </authorList>
    </citation>
    <scope>NUCLEOTIDE SEQUENCE [LARGE SCALE GENOMIC DNA]</scope>
    <source>
        <strain evidence="24">MV2-25</strain>
    </source>
</reference>
<reference evidence="25" key="2">
    <citation type="submission" date="2025-08" db="UniProtKB">
        <authorList>
            <consortium name="RefSeq"/>
        </authorList>
    </citation>
    <scope>IDENTIFICATION</scope>
    <source>
        <strain evidence="25">MV-25-SWS-2005</strain>
        <tissue evidence="25">Whole body</tissue>
    </source>
</reference>
<evidence type="ECO:0000256" key="4">
    <source>
        <dbReference type="ARBA" id="ARBA00012513"/>
    </source>
</evidence>
<evidence type="ECO:0000256" key="1">
    <source>
        <dbReference type="ARBA" id="ARBA00001946"/>
    </source>
</evidence>
<keyword evidence="8" id="KW-0808">Transferase</keyword>
<dbReference type="PANTHER" id="PTHR24346">
    <property type="entry name" value="MAP/MICROTUBULE AFFINITY-REGULATING KINASE"/>
    <property type="match status" value="1"/>
</dbReference>
<keyword evidence="5" id="KW-0488">Methylation</keyword>
<dbReference type="PROSITE" id="PS00108">
    <property type="entry name" value="PROTEIN_KINASE_ST"/>
    <property type="match status" value="1"/>
</dbReference>
<evidence type="ECO:0000313" key="25">
    <source>
        <dbReference type="RefSeq" id="XP_015040677.1"/>
    </source>
</evidence>
<gene>
    <name evidence="25" type="primary">Snrk</name>
</gene>
<dbReference type="PROSITE" id="PS00107">
    <property type="entry name" value="PROTEIN_KINASE_ATP"/>
    <property type="match status" value="1"/>
</dbReference>
<dbReference type="InParanoid" id="A0A6I8VH04"/>
<comment type="catalytic activity">
    <reaction evidence="15">
        <text>L-threonyl-[protein] + ATP = O-phospho-L-threonyl-[protein] + ADP + H(+)</text>
        <dbReference type="Rhea" id="RHEA:46608"/>
        <dbReference type="Rhea" id="RHEA-COMP:11060"/>
        <dbReference type="Rhea" id="RHEA-COMP:11605"/>
        <dbReference type="ChEBI" id="CHEBI:15378"/>
        <dbReference type="ChEBI" id="CHEBI:30013"/>
        <dbReference type="ChEBI" id="CHEBI:30616"/>
        <dbReference type="ChEBI" id="CHEBI:61977"/>
        <dbReference type="ChEBI" id="CHEBI:456216"/>
        <dbReference type="EC" id="2.7.11.1"/>
    </reaction>
</comment>
<dbReference type="Proteomes" id="UP000001819">
    <property type="component" value="Chromosome 3"/>
</dbReference>
<keyword evidence="9" id="KW-0479">Metal-binding</keyword>
<dbReference type="Gene3D" id="1.10.510.10">
    <property type="entry name" value="Transferase(Phosphotransferase) domain 1"/>
    <property type="match status" value="1"/>
</dbReference>
<dbReference type="FunCoup" id="A0A6I8VH04">
    <property type="interactions" value="708"/>
</dbReference>
<evidence type="ECO:0000256" key="16">
    <source>
        <dbReference type="ARBA" id="ARBA00048679"/>
    </source>
</evidence>
<evidence type="ECO:0000256" key="12">
    <source>
        <dbReference type="ARBA" id="ARBA00022840"/>
    </source>
</evidence>
<comment type="function">
    <text evidence="17">May play a role in hematopoietic cell proliferation or differentiation. Potential mediator of neuronal apoptosis.</text>
</comment>
<feature type="region of interest" description="Disordered" evidence="21">
    <location>
        <begin position="349"/>
        <end position="429"/>
    </location>
</feature>
<feature type="compositionally biased region" description="Polar residues" evidence="21">
    <location>
        <begin position="532"/>
        <end position="542"/>
    </location>
</feature>
<comment type="cofactor">
    <cofactor evidence="1">
        <name>Mg(2+)</name>
        <dbReference type="ChEBI" id="CHEBI:18420"/>
    </cofactor>
</comment>
<dbReference type="Bgee" id="FBgn0081097">
    <property type="expression patterns" value="Expressed in insect adult head and 2 other cell types or tissues"/>
</dbReference>
<dbReference type="GO" id="GO:0046872">
    <property type="term" value="F:metal ion binding"/>
    <property type="evidence" value="ECO:0007669"/>
    <property type="project" value="UniProtKB-KW"/>
</dbReference>
<dbReference type="InterPro" id="IPR011009">
    <property type="entry name" value="Kinase-like_dom_sf"/>
</dbReference>
<evidence type="ECO:0000256" key="9">
    <source>
        <dbReference type="ARBA" id="ARBA00022723"/>
    </source>
</evidence>
<evidence type="ECO:0000256" key="18">
    <source>
        <dbReference type="ARBA" id="ARBA00074971"/>
    </source>
</evidence>
<dbReference type="FunFam" id="1.10.510.10:FF:000166">
    <property type="entry name" value="SNF-related serine/threonine-protein kinase"/>
    <property type="match status" value="1"/>
</dbReference>
<keyword evidence="24" id="KW-1185">Reference proteome</keyword>
<accession>A0A6I8VH04</accession>
<evidence type="ECO:0000256" key="7">
    <source>
        <dbReference type="ARBA" id="ARBA00022553"/>
    </source>
</evidence>
<keyword evidence="14" id="KW-0539">Nucleus</keyword>
<evidence type="ECO:0000256" key="14">
    <source>
        <dbReference type="ARBA" id="ARBA00023242"/>
    </source>
</evidence>
<keyword evidence="6" id="KW-0723">Serine/threonine-protein kinase</keyword>
<proteinExistence type="inferred from homology"/>
<dbReference type="CDD" id="cd14339">
    <property type="entry name" value="UBA_SNRK"/>
    <property type="match status" value="1"/>
</dbReference>
<dbReference type="EC" id="2.7.11.1" evidence="4"/>
<feature type="compositionally biased region" description="Low complexity" evidence="21">
    <location>
        <begin position="775"/>
        <end position="791"/>
    </location>
</feature>
<dbReference type="GO" id="GO:0035556">
    <property type="term" value="P:intracellular signal transduction"/>
    <property type="evidence" value="ECO:0007669"/>
    <property type="project" value="TreeGrafter"/>
</dbReference>
<dbReference type="GO" id="GO:0004674">
    <property type="term" value="F:protein serine/threonine kinase activity"/>
    <property type="evidence" value="ECO:0007669"/>
    <property type="project" value="UniProtKB-KW"/>
</dbReference>
<evidence type="ECO:0000256" key="17">
    <source>
        <dbReference type="ARBA" id="ARBA00054738"/>
    </source>
</evidence>
<dbReference type="GO" id="GO:0005634">
    <property type="term" value="C:nucleus"/>
    <property type="evidence" value="ECO:0007669"/>
    <property type="project" value="UniProtKB-SubCell"/>
</dbReference>
<feature type="compositionally biased region" description="Basic and acidic residues" evidence="21">
    <location>
        <begin position="670"/>
        <end position="692"/>
    </location>
</feature>
<evidence type="ECO:0000256" key="6">
    <source>
        <dbReference type="ARBA" id="ARBA00022527"/>
    </source>
</evidence>